<gene>
    <name evidence="1" type="ORF">ENT17_03515</name>
</gene>
<reference evidence="1" key="1">
    <citation type="journal article" date="2020" name="mSystems">
        <title>Genome- and Community-Level Interaction Insights into Carbon Utilization and Element Cycling Functions of Hydrothermarchaeota in Hydrothermal Sediment.</title>
        <authorList>
            <person name="Zhou Z."/>
            <person name="Liu Y."/>
            <person name="Xu W."/>
            <person name="Pan J."/>
            <person name="Luo Z.H."/>
            <person name="Li M."/>
        </authorList>
    </citation>
    <scope>NUCLEOTIDE SEQUENCE [LARGE SCALE GENOMIC DNA]</scope>
    <source>
        <strain evidence="1">SpSt-556</strain>
    </source>
</reference>
<protein>
    <submittedName>
        <fullName evidence="1">Uncharacterized protein</fullName>
    </submittedName>
</protein>
<comment type="caution">
    <text evidence="1">The sequence shown here is derived from an EMBL/GenBank/DDBJ whole genome shotgun (WGS) entry which is preliminary data.</text>
</comment>
<dbReference type="AlphaFoldDB" id="A0A7C4Q1K1"/>
<name>A0A7C4Q1K1_9CHLR</name>
<evidence type="ECO:0000313" key="1">
    <source>
        <dbReference type="EMBL" id="HGS86668.1"/>
    </source>
</evidence>
<sequence length="430" mass="48410">MKKTLSTQSIARGLILFILIFGLLLPAAGVWGQEEAPPLYLPLVLRDYPPTPTPTPKPLLPPLNTPTNTPEIAFTPQSFVFLPLVARYDLPPAPPYATSIYIQNPTGSELYNLGCAQGLHDQNLPGQQDNLVVLAFGKMWKVGSQYTLRTYTNPNTGSRTNLTFAEVENLARQYLLGYLSCSDGESLLALGIGSNNYDDMNIDNDIYKMSPDQGTLRQTAYAFGQRFADTTYNLNEWIRASGYAGRLWMMGALDIEWAGRESDGRYWWNTPYVTGGWVEGFNANSRGRELYLNYGACVGCPTSPRLDWVFSTTRDASNVVMDWSQGDVYYVSWGAPPALPLPEIYRNDGYLARQWQAVSLYGALYKGGKMTFAGAMTQYQSCQQRRTAECATLDNTPDEGWSQLYYWLNQDPRTAQQVLRWVTDIRWQIR</sequence>
<accession>A0A7C4Q1K1</accession>
<organism evidence="1">
    <name type="scientific">Bellilinea caldifistulae</name>
    <dbReference type="NCBI Taxonomy" id="360411"/>
    <lineage>
        <taxon>Bacteria</taxon>
        <taxon>Bacillati</taxon>
        <taxon>Chloroflexota</taxon>
        <taxon>Anaerolineae</taxon>
        <taxon>Anaerolineales</taxon>
        <taxon>Anaerolineaceae</taxon>
        <taxon>Bellilinea</taxon>
    </lineage>
</organism>
<proteinExistence type="predicted"/>
<dbReference type="EMBL" id="DSXR01000041">
    <property type="protein sequence ID" value="HGS86668.1"/>
    <property type="molecule type" value="Genomic_DNA"/>
</dbReference>